<dbReference type="Pfam" id="PF17857">
    <property type="entry name" value="AAA_lid_1"/>
    <property type="match status" value="1"/>
</dbReference>
<dbReference type="GO" id="GO:0045505">
    <property type="term" value="F:dynein intermediate chain binding"/>
    <property type="evidence" value="ECO:0007669"/>
    <property type="project" value="InterPro"/>
</dbReference>
<evidence type="ECO:0000256" key="4">
    <source>
        <dbReference type="ARBA" id="ARBA00022701"/>
    </source>
</evidence>
<evidence type="ECO:0000259" key="25">
    <source>
        <dbReference type="Pfam" id="PF18199"/>
    </source>
</evidence>
<dbReference type="GO" id="GO:0005524">
    <property type="term" value="F:ATP binding"/>
    <property type="evidence" value="ECO:0007669"/>
    <property type="project" value="UniProtKB-KW"/>
</dbReference>
<dbReference type="Gene3D" id="1.20.920.20">
    <property type="match status" value="2"/>
</dbReference>
<dbReference type="FunFam" id="3.40.50.300:FF:000044">
    <property type="entry name" value="Dynein heavy chain 5, axonemal"/>
    <property type="match status" value="1"/>
</dbReference>
<feature type="coiled-coil region" evidence="14">
    <location>
        <begin position="2665"/>
        <end position="2741"/>
    </location>
</feature>
<dbReference type="InterPro" id="IPR035706">
    <property type="entry name" value="AAA_9"/>
</dbReference>
<keyword evidence="8" id="KW-0243">Dynein</keyword>
<dbReference type="InterPro" id="IPR024317">
    <property type="entry name" value="Dynein_heavy_chain_D4_dom"/>
</dbReference>
<keyword evidence="3" id="KW-0963">Cytoplasm</keyword>
<accession>A0A836F9V3</accession>
<dbReference type="Gene3D" id="1.20.140.100">
    <property type="entry name" value="Dynein heavy chain, N-terminal domain 2"/>
    <property type="match status" value="1"/>
</dbReference>
<dbReference type="FunFam" id="3.10.490.20:FF:000001">
    <property type="entry name" value="dynein heavy chain 7, axonemal"/>
    <property type="match status" value="1"/>
</dbReference>
<dbReference type="GO" id="GO:0007018">
    <property type="term" value="P:microtubule-based movement"/>
    <property type="evidence" value="ECO:0007669"/>
    <property type="project" value="InterPro"/>
</dbReference>
<dbReference type="InterPro" id="IPR041589">
    <property type="entry name" value="DNAH3_AAA_lid_1"/>
</dbReference>
<proteinExistence type="inferred from homology"/>
<dbReference type="GO" id="GO:0005874">
    <property type="term" value="C:microtubule"/>
    <property type="evidence" value="ECO:0007669"/>
    <property type="project" value="UniProtKB-KW"/>
</dbReference>
<dbReference type="Pfam" id="PF03028">
    <property type="entry name" value="Dynein_heavy"/>
    <property type="match status" value="1"/>
</dbReference>
<keyword evidence="5" id="KW-0677">Repeat</keyword>
<dbReference type="OrthoDB" id="447173at2759"/>
<dbReference type="InterPro" id="IPR026983">
    <property type="entry name" value="DHC"/>
</dbReference>
<comment type="similarity">
    <text evidence="2">Belongs to the dynein heavy chain family.</text>
</comment>
<keyword evidence="13" id="KW-0966">Cell projection</keyword>
<evidence type="ECO:0000259" key="16">
    <source>
        <dbReference type="Pfam" id="PF03028"/>
    </source>
</evidence>
<dbReference type="Gene3D" id="1.10.8.720">
    <property type="entry name" value="Region D6 of dynein motor"/>
    <property type="match status" value="1"/>
</dbReference>
<dbReference type="Pfam" id="PF18198">
    <property type="entry name" value="AAA_lid_11"/>
    <property type="match status" value="1"/>
</dbReference>
<evidence type="ECO:0000256" key="13">
    <source>
        <dbReference type="ARBA" id="ARBA00023273"/>
    </source>
</evidence>
<feature type="domain" description="Dynein heavy chain AAA 5 extension" evidence="22">
    <location>
        <begin position="1945"/>
        <end position="2005"/>
    </location>
</feature>
<dbReference type="InterPro" id="IPR024743">
    <property type="entry name" value="Dynein_HC_stalk"/>
</dbReference>
<evidence type="ECO:0000259" key="18">
    <source>
        <dbReference type="Pfam" id="PF12774"/>
    </source>
</evidence>
<dbReference type="GO" id="GO:0051959">
    <property type="term" value="F:dynein light intermediate chain binding"/>
    <property type="evidence" value="ECO:0007669"/>
    <property type="project" value="InterPro"/>
</dbReference>
<dbReference type="FunFam" id="3.40.50.300:FF:000153">
    <property type="entry name" value="Dynein axonemal heavy chain 1"/>
    <property type="match status" value="1"/>
</dbReference>
<feature type="domain" description="Dynein heavy chain coiled coil stalk" evidence="19">
    <location>
        <begin position="2991"/>
        <end position="3139"/>
    </location>
</feature>
<dbReference type="PANTHER" id="PTHR22878">
    <property type="entry name" value="DYNEIN HEAVY CHAIN 6, AXONEMAL-LIKE-RELATED"/>
    <property type="match status" value="1"/>
</dbReference>
<dbReference type="Gene3D" id="1.20.58.1120">
    <property type="match status" value="1"/>
</dbReference>
<keyword evidence="27" id="KW-1185">Reference proteome</keyword>
<dbReference type="Pfam" id="PF12780">
    <property type="entry name" value="AAA_8"/>
    <property type="match status" value="1"/>
</dbReference>
<dbReference type="SUPFAM" id="SSF52540">
    <property type="entry name" value="P-loop containing nucleoside triphosphate hydrolases"/>
    <property type="match status" value="4"/>
</dbReference>
<comment type="caution">
    <text evidence="26">The sequence shown here is derived from an EMBL/GenBank/DDBJ whole genome shotgun (WGS) entry which is preliminary data.</text>
</comment>
<keyword evidence="6" id="KW-0547">Nucleotide-binding</keyword>
<evidence type="ECO:0000256" key="1">
    <source>
        <dbReference type="ARBA" id="ARBA00004430"/>
    </source>
</evidence>
<dbReference type="InterPro" id="IPR036397">
    <property type="entry name" value="RNaseH_sf"/>
</dbReference>
<evidence type="ECO:0000256" key="5">
    <source>
        <dbReference type="ARBA" id="ARBA00022737"/>
    </source>
</evidence>
<feature type="domain" description="Dynein heavy chain 3 AAA+ lid" evidence="23">
    <location>
        <begin position="2244"/>
        <end position="2338"/>
    </location>
</feature>
<sequence length="4219" mass="489169">MHSFARHTLLLMVKQRACSGSPSRDERRSNVALSSSGGHQNLSNTPSDSDIFHGSSSIATHAPELRPVLKVDLFQGTKSVDLPSASRRTNLASQILTEQYSPIVEGLKVQRTQIFLGAAKRWITFPEDKSIAFPAETFLPKVQMAYTDDSKIPLRNIERERRRKIYQNLKIEDVLKEENIKSCDMLPFEKIWPLLSDKEKYGLHSKTSYLPLELFDDEEYDCRTTEEWINLGIINDIRYPLPARVFVETIIDKKWTFDRYNTVNNLFSWFHAAVIDYNNEQKLWTVLTLDGFKRKFLLPRIYIQFFAEDPRKFAKRVAAAIKQKQIAETNISRYYFYLDCMLIEDMPTLDEKQQEVIVLLTTRKAFAKSESKHLSNFMDEAVLEYRRVMCDLMWRSLIWEQPEIFNFISWNEINDIHELKIPEMGKFCTEMEDFMKTKNFFCWTVLYVLPEIYEAMSCVNVECSNILNMNLFVSNYGKSMYLLEFESQQQQETGTVIEYLKEIWLERIVQSVRLCLRDSEKKWYDLEQKNHDESNIIKLKRFMSLITYRMQDALRDLVKKSMALYLEILETPALCTLNVDENFVWGDDLINTHFKSPVNPIFIIDIAMNDKTAYYLTDLESFVEIIIAILDNSLRECQKIEKVHPFLLPFLKFPEDQYLSSVDLLEEQVCEVRERLRTVYQKSTISLKAYVKEYQQYLEFYKLDVKKYVENFKKADHTIAEIRDEVSFHFKMKSILELTLPKDIAIGPFCVNVRPLRNFLIQKRQNCYTQLLIMFTESLRTKINVVLSDYVHIRTRLKIASRNIEHLFEEQDWIETVPLRVKKLDEIIQKLKFQYDILDYFWWNLSDEDFETKWQAIGFPRQVQLCIEEAKNRFVSEYEKFHKVQVQEEILLSERIDTLMGTVVNVILQTDIKKIHEMAADVKRISKIMKECQEFGLLLNERQKLFGMDVVPYEQLNTLIKKFEPYQTLWITASDWLNWQEIWMENPLVSFDANQIENMTADMYKAISRCVKEFQENPKMIAIAVTIMDQIEAFKPYISVIQALRCPGMKNRHFEELNKKIGIQIALMPTLSFKNLLGLNIMKHKETVKTIADTAAKEFLIESTLDKMITDWKTITIVVLPYKDKYIMKISDEIITLLDDDLLKTKHLSFNPFKAVFENQIDELEAKLRLVQEVIVLWVEVQKQWMYLELIFASEDINRQLPVESRKFNTVIETCADKILLSTLKECLLILETIKKDLSDYLETKRMIFPRFFFLSNDELLKIIVECKHIQAIQPYLKKCFENMEELRFETSDLRITKMYSAEYEEVVLRPTIYPEGNVEDWLGQVENAMRNTLREIIGEALEIIETTPRKEWVYMWPGQVVLCGGQIHWTAHVEESITNNTLPDYYNYMLLHLEELQKLIRGPQTEVQRLMLEAVMTIEIHAKDVLYKLIQERLIDINEFEWISQLRYYWVNNKDLKIRAINAEFPYEYEYLGNNGRLVITPLTDRCYLTLISALHLKFGGALTGPAGTGKTETTKDLAKVFAIQCVVFNCSDQLNFQSMGKFFKGLASTGAWACFDEFNRINVEVLSVVAQQIMTIQKAQQTRTNKFLFEEVELTLKQSCAIFITMNPGYAGRTELPDNLKVLFRPVAMMVPNYALIAEISLFSYGFVDAANLARKITTIFKLSAEQLSSQEHYDFGMYAVKTVIVTAGNLKREQKDLEEDQICLRALKNFNMPKFLKDDLKLFNDIVSDLFPKLIEKPVDYGILEAGIRRSIRQMGLEDVDDFVRKVVQLYETTLMRNGLILVGLTSSGKTKCYKVLKHTCTSLKGQLQPNGKPFTTVITYALNPKAITMRQLYGEYDLDTHEWTDGILPTLIRTDIATADCDKRWYIFDGPVDAVWIENLNTILDDNKKLCLASGEIMKLLPTQTLMFEVSDLRVASPATVSRIRPIVGREEKAPPSLALQNTIPDLLSPWAAFATVWGLGATCDYKSRCIFNDWLRRVQKEAQHKIPFPEEGLVFDYRLHDGFTDPIEGQEPIPPKWYKWLDGVLSITVKPKIKYMDIIIPTIDSVRSAALIEYLLTNETNILCVGATGSGKTLTVSAKLSRNMPKKYICDFMTFSARTTAHQAQDLIDAKLDKRRRDIYGPPILKKQVFFIDDLNMPALDTCGAQPPIELIRQFMDFNGWYDKKKIGSFRLIEDVNFVAAMGPPGGGRNPITARLLRHFHIIAFPEMQDDTKSHIFKTILDSWMSSIPEFYDLLDDIVDSTLKVFAVIHSEMLPTPNKLHYTFNLHDVSKVFQGILMANAKKILVREKLLLLWYHENIRVFSDRFINDDDKKWFDQLLCDVLMKKFHCNVDDIIGKKPLFYSDFCNIVGDYEEITNIEKIRNILLDYLDSYNDLSTSPMQLIFFEDAINHICRITRILRQPGGNALLLGISGSGRRSLTKLSSHIKEYNCYQIGISKAYTTHDWRDDIKNIMLKAGLQDQPIVFLFSDMHITNDLMLEDLNNILNSGDIPNIYQTDEMDKIYQAMRVPAQEAGLQINRSNLFSIYQKAVKSNFHAVITMRHDFDISNITELLVSVKSLISFCVTYVMKLSHSIATHFLSDIKNKLISDDILQSIVKICKYIHCSVIDANDRFLKELDRHNYVTLASYLELLSNYGNLLKKKKDELNSSMIWLSTGLNKFANTETEVKDIQEVLKQMKLELEKTAEATARIIHEITQDTIEAEKTKVVVMQQEAAISKMKEENKEIRDEVEADLSEIKPMLEAAETSLKALNKKDIMDVKTMKRPPVGVLLVIEAMCIINNVAPNKKISISPYQKSCIVEYTISDKLKFLFSVPCSLYCAESLMLLVNSHSFKMVAILKLNLRAERSATEIIRFFGYPRSTVYGVVTKYTALEPMKAICFTHTSHLIQNWLSDNVHMFWSKEFWPPNSSDLNPLDYYVVERVTNKFRHPNRPPFKLIGDMSNNCALQESPKCYVKEFFVIFSFSLKTFYLKKIVRFVRILVTHLILQVSRACHFLSLWIRAMYYYYFVNKKVAPKMAVLEKAEEVLIETQTALADTITRLQEVQEGIEKLQDQLREKEAKKIELEREKQLCEERIARAARLILSLSDEQKRWIIMADNIKMSLKNAVGDILLSSGAIAYLTPFTDTYRQNLLATWYDALGEDVPHTPGCNPILTLGNQMEIRNWHMNGLPKDTLFIENAILVMNSKRWPFFIDPQAQANKWIRNMCKPIGLSIAKMTDKDLLRTIENCVQFGKPCLIENISTELETFLDPILARALFSHAEQPSIKIGENIIPYNFDFRLYLTTRLSNPHYTPDTARKVLIVNFTLTAGGLADQMLSLVTIKEHPDLEHERNALIVSSAEMKQDLKEIEDKILYKLTVSEGSIIDDIDLICTLETLKTKSEEIKMKVETIQLTQTDIDFTRSLYMPVANRAQILFFCIADFQRIDIMYQYSLEWFVVIFNRSISNTKINDNINERIANINENLTFAFFTNVCRSLFEKHKMHFSFLVCARILLDNGTIDPMEWRHFLTTTTPIRKLPNPASEWITAQCWQEIQALEQLPKFDKFITSFQLSLPQFKNIFDTQEAHLATFPQPWETKLDDFEKLLVLKCLRPDKIINAIQIYLTKYLGQQFVELQTTELLAIYEESSNTTPIVFILSPGTDPAAELYKFAEKLKMDRKLYSISLGQGQKFKARAMLKESAEMGNWLFFQNCHLAPSWMPKLKCMIETLSSEKTHHNFRLWLTSEPSPDFPISILQNSSKMTIESPRGVKANILRAYLTQVTEIQEFLQSDHLKALSFKRLIFSLCMFHSILIERRKFGPLGFNISYDFTNGDLAICLSQLHMFLMEYNTLPFKVINKADLSFNKYFFVIPILILQKHCKIDSIRIGSYNILIFSLSNLPAAATFKDYLEYIKDFPLNDNPSLFGMHSNADISYAQAEVHACLTTLLNMQPRELIATTSVEEVTTQIIKNMLVTMPESFDLIAMQARYPMSYEESFNTVLLQEAKRYNDLLEIVQSTLQDLLKALKGLVVMSEQLEMIATSLFNNKIPANWQSKSYPSLKSLAGWFDNLRERIKFISNWRDQGIPPAFWLSGFYFPQAFLTGTLQNFARKYVLSIDTIDFSYKILTSKPTQRPLNGCVIYGLFLEGCRWDGNYLVESLPKELFTDMPPILVLPEVHHVIPSHKIYVCPVYKTIERSGTLSTTGHSSNFVLAIEIPIDKPQSHWIKRGVALICTLDY</sequence>
<evidence type="ECO:0000256" key="2">
    <source>
        <dbReference type="ARBA" id="ARBA00008887"/>
    </source>
</evidence>
<dbReference type="InterPro" id="IPR043160">
    <property type="entry name" value="Dynein_C_barrel"/>
</dbReference>
<evidence type="ECO:0000256" key="11">
    <source>
        <dbReference type="ARBA" id="ARBA00023175"/>
    </source>
</evidence>
<evidence type="ECO:0000256" key="3">
    <source>
        <dbReference type="ARBA" id="ARBA00022490"/>
    </source>
</evidence>
<feature type="domain" description="Dynein heavy chain C-terminal" evidence="25">
    <location>
        <begin position="3920"/>
        <end position="4215"/>
    </location>
</feature>
<evidence type="ECO:0000256" key="12">
    <source>
        <dbReference type="ARBA" id="ARBA00023212"/>
    </source>
</evidence>
<dbReference type="InterPro" id="IPR042222">
    <property type="entry name" value="Dynein_2_N"/>
</dbReference>
<dbReference type="FunFam" id="1.20.1270.280:FF:000001">
    <property type="entry name" value="dynein heavy chain 7, axonemal"/>
    <property type="match status" value="1"/>
</dbReference>
<evidence type="ECO:0000259" key="23">
    <source>
        <dbReference type="Pfam" id="PF17857"/>
    </source>
</evidence>
<evidence type="ECO:0000259" key="19">
    <source>
        <dbReference type="Pfam" id="PF12777"/>
    </source>
</evidence>
<evidence type="ECO:0000256" key="9">
    <source>
        <dbReference type="ARBA" id="ARBA00023054"/>
    </source>
</evidence>
<feature type="domain" description="Dynein heavy chain AAA module D4" evidence="20">
    <location>
        <begin position="2385"/>
        <end position="2643"/>
    </location>
</feature>
<dbReference type="Gene3D" id="1.10.8.1220">
    <property type="match status" value="1"/>
</dbReference>
<dbReference type="InterPro" id="IPR042219">
    <property type="entry name" value="AAA_lid_11_sf"/>
</dbReference>
<dbReference type="PANTHER" id="PTHR22878:SF73">
    <property type="entry name" value="DYNEIN AXONEMAL HEAVY CHAIN 1"/>
    <property type="match status" value="1"/>
</dbReference>
<feature type="coiled-coil region" evidence="14">
    <location>
        <begin position="3038"/>
        <end position="3086"/>
    </location>
</feature>
<dbReference type="Pfam" id="PF17852">
    <property type="entry name" value="Dynein_AAA_lid"/>
    <property type="match status" value="1"/>
</dbReference>
<dbReference type="InterPro" id="IPR035699">
    <property type="entry name" value="AAA_6"/>
</dbReference>
<comment type="subcellular location">
    <subcellularLocation>
        <location evidence="1">Cytoplasm</location>
        <location evidence="1">Cytoskeleton</location>
        <location evidence="1">Cilium axoneme</location>
    </subcellularLocation>
</comment>
<feature type="non-terminal residue" evidence="26">
    <location>
        <position position="4219"/>
    </location>
</feature>
<evidence type="ECO:0000256" key="14">
    <source>
        <dbReference type="SAM" id="Coils"/>
    </source>
</evidence>
<evidence type="ECO:0000256" key="6">
    <source>
        <dbReference type="ARBA" id="ARBA00022741"/>
    </source>
</evidence>
<feature type="domain" description="Dynein heavy chain hydrolytic ATP-binding dynein motor region" evidence="18">
    <location>
        <begin position="1468"/>
        <end position="1794"/>
    </location>
</feature>
<dbReference type="InterPro" id="IPR043157">
    <property type="entry name" value="Dynein_AAA1S"/>
</dbReference>
<evidence type="ECO:0000259" key="22">
    <source>
        <dbReference type="Pfam" id="PF17852"/>
    </source>
</evidence>
<dbReference type="FunFam" id="1.20.58.1120:FF:000001">
    <property type="entry name" value="dynein heavy chain 2, axonemal"/>
    <property type="match status" value="1"/>
</dbReference>
<name>A0A836F9V3_9HYME</name>
<dbReference type="Gene3D" id="6.10.140.1060">
    <property type="match status" value="1"/>
</dbReference>
<evidence type="ECO:0000259" key="17">
    <source>
        <dbReference type="Pfam" id="PF08393"/>
    </source>
</evidence>
<dbReference type="InterPro" id="IPR013602">
    <property type="entry name" value="Dynein_heavy_linker"/>
</dbReference>
<dbReference type="GO" id="GO:0031514">
    <property type="term" value="C:motile cilium"/>
    <property type="evidence" value="ECO:0007669"/>
    <property type="project" value="UniProtKB-ARBA"/>
</dbReference>
<dbReference type="InterPro" id="IPR041228">
    <property type="entry name" value="Dynein_C"/>
</dbReference>
<organism evidence="26 27">
    <name type="scientific">Acromyrmex heyeri</name>
    <dbReference type="NCBI Taxonomy" id="230685"/>
    <lineage>
        <taxon>Eukaryota</taxon>
        <taxon>Metazoa</taxon>
        <taxon>Ecdysozoa</taxon>
        <taxon>Arthropoda</taxon>
        <taxon>Hexapoda</taxon>
        <taxon>Insecta</taxon>
        <taxon>Pterygota</taxon>
        <taxon>Neoptera</taxon>
        <taxon>Endopterygota</taxon>
        <taxon>Hymenoptera</taxon>
        <taxon>Apocrita</taxon>
        <taxon>Aculeata</taxon>
        <taxon>Formicoidea</taxon>
        <taxon>Formicidae</taxon>
        <taxon>Myrmicinae</taxon>
        <taxon>Acromyrmex</taxon>
    </lineage>
</organism>
<dbReference type="Gene3D" id="1.10.287.2620">
    <property type="match status" value="1"/>
</dbReference>
<dbReference type="Pfam" id="PF12781">
    <property type="entry name" value="AAA_9"/>
    <property type="match status" value="1"/>
</dbReference>
<reference evidence="26 27" key="1">
    <citation type="submission" date="2020-02" db="EMBL/GenBank/DDBJ databases">
        <title>Relaxed selection underlies rapid genomic changes in the transitions from sociality to social parasitism in ants.</title>
        <authorList>
            <person name="Bi X."/>
        </authorList>
    </citation>
    <scope>NUCLEOTIDE SEQUENCE [LARGE SCALE GENOMIC DNA]</scope>
    <source>
        <strain evidence="26">BGI-DK2014b</strain>
        <tissue evidence="26">Whole body</tissue>
    </source>
</reference>
<dbReference type="Gene3D" id="3.40.50.300">
    <property type="entry name" value="P-loop containing nucleotide triphosphate hydrolases"/>
    <property type="match status" value="5"/>
</dbReference>
<dbReference type="EMBL" id="JAANIB010009052">
    <property type="protein sequence ID" value="KAG5323025.1"/>
    <property type="molecule type" value="Genomic_DNA"/>
</dbReference>
<dbReference type="Gene3D" id="1.20.1270.280">
    <property type="match status" value="1"/>
</dbReference>
<dbReference type="Gene3D" id="3.10.490.20">
    <property type="match status" value="1"/>
</dbReference>
<evidence type="ECO:0000313" key="27">
    <source>
        <dbReference type="Proteomes" id="UP000670152"/>
    </source>
</evidence>
<dbReference type="FunFam" id="3.20.180.20:FF:000003">
    <property type="entry name" value="Dynein heavy chain 12, axonemal"/>
    <property type="match status" value="1"/>
</dbReference>
<feature type="compositionally biased region" description="Polar residues" evidence="15">
    <location>
        <begin position="31"/>
        <end position="55"/>
    </location>
</feature>
<dbReference type="InterPro" id="IPR041466">
    <property type="entry name" value="Dynein_AAA5_ext"/>
</dbReference>
<keyword evidence="11" id="KW-0505">Motor protein</keyword>
<feature type="domain" description="Dynein heavy chain AAA lid" evidence="24">
    <location>
        <begin position="3781"/>
        <end position="3840"/>
    </location>
</feature>
<dbReference type="GO" id="GO:0005930">
    <property type="term" value="C:axoneme"/>
    <property type="evidence" value="ECO:0007669"/>
    <property type="project" value="UniProtKB-SubCell"/>
</dbReference>
<evidence type="ECO:0000259" key="24">
    <source>
        <dbReference type="Pfam" id="PF18198"/>
    </source>
</evidence>
<dbReference type="Pfam" id="PF08393">
    <property type="entry name" value="DHC_N2"/>
    <property type="match status" value="1"/>
</dbReference>
<feature type="domain" description="Dynein heavy chain coiled coil stalk" evidence="19">
    <location>
        <begin position="2658"/>
        <end position="2795"/>
    </location>
</feature>
<dbReference type="GO" id="GO:0008569">
    <property type="term" value="F:minus-end-directed microtubule motor activity"/>
    <property type="evidence" value="ECO:0007669"/>
    <property type="project" value="InterPro"/>
</dbReference>
<keyword evidence="4" id="KW-0493">Microtubule</keyword>
<protein>
    <submittedName>
        <fullName evidence="26">DYH1 protein</fullName>
    </submittedName>
</protein>
<gene>
    <name evidence="26" type="primary">Dnah1</name>
    <name evidence="26" type="ORF">G6Z77_0001067</name>
</gene>
<dbReference type="Pfam" id="PF18199">
    <property type="entry name" value="Dynein_C"/>
    <property type="match status" value="1"/>
</dbReference>
<dbReference type="Pfam" id="PF12777">
    <property type="entry name" value="MT"/>
    <property type="match status" value="2"/>
</dbReference>
<evidence type="ECO:0000259" key="20">
    <source>
        <dbReference type="Pfam" id="PF12780"/>
    </source>
</evidence>
<dbReference type="Gene3D" id="1.10.8.710">
    <property type="match status" value="1"/>
</dbReference>
<feature type="domain" description="Dynein heavy chain linker" evidence="17">
    <location>
        <begin position="956"/>
        <end position="1341"/>
    </location>
</feature>
<evidence type="ECO:0000256" key="10">
    <source>
        <dbReference type="ARBA" id="ARBA00023069"/>
    </source>
</evidence>
<dbReference type="GO" id="GO:0030286">
    <property type="term" value="C:dynein complex"/>
    <property type="evidence" value="ECO:0007669"/>
    <property type="project" value="UniProtKB-KW"/>
</dbReference>
<keyword evidence="12" id="KW-0206">Cytoskeleton</keyword>
<dbReference type="InterPro" id="IPR041658">
    <property type="entry name" value="AAA_lid_11"/>
</dbReference>
<dbReference type="Pfam" id="PF12774">
    <property type="entry name" value="AAA_6"/>
    <property type="match status" value="1"/>
</dbReference>
<dbReference type="FunFam" id="1.10.8.1220:FF:000001">
    <property type="entry name" value="Dynein axonemal heavy chain 5"/>
    <property type="match status" value="1"/>
</dbReference>
<feature type="non-terminal residue" evidence="26">
    <location>
        <position position="1"/>
    </location>
</feature>
<keyword evidence="7" id="KW-0067">ATP-binding</keyword>
<dbReference type="Proteomes" id="UP000670152">
    <property type="component" value="Unassembled WGS sequence"/>
</dbReference>
<dbReference type="Pfam" id="PF12775">
    <property type="entry name" value="AAA_7"/>
    <property type="match status" value="1"/>
</dbReference>
<dbReference type="InterPro" id="IPR027417">
    <property type="entry name" value="P-loop_NTPase"/>
</dbReference>
<dbReference type="Gene3D" id="3.20.180.20">
    <property type="entry name" value="Dynein heavy chain, N-terminal domain 2"/>
    <property type="match status" value="1"/>
</dbReference>
<dbReference type="Gene3D" id="3.30.420.10">
    <property type="entry name" value="Ribonuclease H-like superfamily/Ribonuclease H"/>
    <property type="match status" value="1"/>
</dbReference>
<keyword evidence="10" id="KW-0969">Cilium</keyword>
<dbReference type="FunFam" id="3.40.50.300:FF:000049">
    <property type="entry name" value="Dynein, axonemal, heavy chain 5"/>
    <property type="match status" value="1"/>
</dbReference>
<keyword evidence="9 14" id="KW-0175">Coiled coil</keyword>
<feature type="domain" description="Dynein heavy chain ATP-binding dynein motor region" evidence="21">
    <location>
        <begin position="3167"/>
        <end position="3388"/>
    </location>
</feature>
<evidence type="ECO:0000256" key="8">
    <source>
        <dbReference type="ARBA" id="ARBA00023017"/>
    </source>
</evidence>
<dbReference type="FunFam" id="1.20.920.30:FF:000005">
    <property type="entry name" value="Dynein, axonemal, heavy chain 2"/>
    <property type="match status" value="1"/>
</dbReference>
<feature type="region of interest" description="Disordered" evidence="15">
    <location>
        <begin position="17"/>
        <end position="55"/>
    </location>
</feature>
<evidence type="ECO:0000259" key="21">
    <source>
        <dbReference type="Pfam" id="PF12781"/>
    </source>
</evidence>
<evidence type="ECO:0000313" key="26">
    <source>
        <dbReference type="EMBL" id="KAG5323025.1"/>
    </source>
</evidence>
<evidence type="ECO:0000256" key="15">
    <source>
        <dbReference type="SAM" id="MobiDB-lite"/>
    </source>
</evidence>
<dbReference type="FunFam" id="1.10.8.710:FF:000001">
    <property type="entry name" value="Dynein axonemal heavy chain 2"/>
    <property type="match status" value="1"/>
</dbReference>
<dbReference type="GO" id="GO:0003676">
    <property type="term" value="F:nucleic acid binding"/>
    <property type="evidence" value="ECO:0007669"/>
    <property type="project" value="InterPro"/>
</dbReference>
<dbReference type="InterPro" id="IPR042228">
    <property type="entry name" value="Dynein_linker_3"/>
</dbReference>
<evidence type="ECO:0000256" key="7">
    <source>
        <dbReference type="ARBA" id="ARBA00022840"/>
    </source>
</evidence>
<dbReference type="InterPro" id="IPR004273">
    <property type="entry name" value="Dynein_heavy_D6_P-loop"/>
</dbReference>
<dbReference type="Gene3D" id="1.20.920.30">
    <property type="match status" value="1"/>
</dbReference>
<feature type="domain" description="Dynein heavy chain region D6 P-loop" evidence="16">
    <location>
        <begin position="3632"/>
        <end position="3745"/>
    </location>
</feature>